<evidence type="ECO:0000256" key="1">
    <source>
        <dbReference type="ARBA" id="ARBA00022618"/>
    </source>
</evidence>
<organism evidence="8 9">
    <name type="scientific">Tetradesmus obliquus</name>
    <name type="common">Green alga</name>
    <name type="synonym">Acutodesmus obliquus</name>
    <dbReference type="NCBI Taxonomy" id="3088"/>
    <lineage>
        <taxon>Eukaryota</taxon>
        <taxon>Viridiplantae</taxon>
        <taxon>Chlorophyta</taxon>
        <taxon>core chlorophytes</taxon>
        <taxon>Chlorophyceae</taxon>
        <taxon>CS clade</taxon>
        <taxon>Sphaeropleales</taxon>
        <taxon>Scenedesmaceae</taxon>
        <taxon>Tetradesmus</taxon>
    </lineage>
</organism>
<feature type="domain" description="Cyclin C-terminal" evidence="7">
    <location>
        <begin position="214"/>
        <end position="372"/>
    </location>
</feature>
<keyword evidence="3" id="KW-0131">Cell cycle</keyword>
<evidence type="ECO:0000313" key="9">
    <source>
        <dbReference type="Proteomes" id="UP001244341"/>
    </source>
</evidence>
<evidence type="ECO:0000256" key="3">
    <source>
        <dbReference type="ARBA" id="ARBA00023306"/>
    </source>
</evidence>
<dbReference type="PANTHER" id="PTHR10177">
    <property type="entry name" value="CYCLINS"/>
    <property type="match status" value="1"/>
</dbReference>
<gene>
    <name evidence="8" type="ORF">OEZ85_013467</name>
</gene>
<keyword evidence="2 4" id="KW-0195">Cyclin</keyword>
<name>A0ABY8UQD0_TETOB</name>
<evidence type="ECO:0000259" key="6">
    <source>
        <dbReference type="SMART" id="SM00385"/>
    </source>
</evidence>
<reference evidence="8 9" key="1">
    <citation type="submission" date="2023-05" db="EMBL/GenBank/DDBJ databases">
        <title>A 100% complete, gapless, phased diploid assembly of the Scenedesmus obliquus UTEX 3031 genome.</title>
        <authorList>
            <person name="Biondi T.C."/>
            <person name="Hanschen E.R."/>
            <person name="Kwon T."/>
            <person name="Eng W."/>
            <person name="Kruse C.P.S."/>
            <person name="Koehler S.I."/>
            <person name="Kunde Y."/>
            <person name="Gleasner C.D."/>
            <person name="You Mak K.T."/>
            <person name="Polle J."/>
            <person name="Hovde B.T."/>
            <person name="Starkenburg S.R."/>
        </authorList>
    </citation>
    <scope>NUCLEOTIDE SEQUENCE [LARGE SCALE GENOMIC DNA]</scope>
    <source>
        <strain evidence="8 9">DOE0152z</strain>
    </source>
</reference>
<dbReference type="Pfam" id="PF02984">
    <property type="entry name" value="Cyclin_C"/>
    <property type="match status" value="1"/>
</dbReference>
<evidence type="ECO:0000259" key="7">
    <source>
        <dbReference type="SMART" id="SM01332"/>
    </source>
</evidence>
<dbReference type="SUPFAM" id="SSF47954">
    <property type="entry name" value="Cyclin-like"/>
    <property type="match status" value="2"/>
</dbReference>
<evidence type="ECO:0000256" key="4">
    <source>
        <dbReference type="RuleBase" id="RU000383"/>
    </source>
</evidence>
<dbReference type="InterPro" id="IPR036915">
    <property type="entry name" value="Cyclin-like_sf"/>
</dbReference>
<evidence type="ECO:0000256" key="2">
    <source>
        <dbReference type="ARBA" id="ARBA00023127"/>
    </source>
</evidence>
<evidence type="ECO:0008006" key="10">
    <source>
        <dbReference type="Google" id="ProtNLM"/>
    </source>
</evidence>
<dbReference type="InterPro" id="IPR004367">
    <property type="entry name" value="Cyclin_C-dom"/>
</dbReference>
<accession>A0ABY8UQD0</accession>
<proteinExistence type="inferred from homology"/>
<comment type="similarity">
    <text evidence="4">Belongs to the cyclin family.</text>
</comment>
<dbReference type="Proteomes" id="UP001244341">
    <property type="component" value="Chromosome 17b"/>
</dbReference>
<dbReference type="InterPro" id="IPR039361">
    <property type="entry name" value="Cyclin"/>
</dbReference>
<keyword evidence="9" id="KW-1185">Reference proteome</keyword>
<sequence length="392" mass="40678">MAGSCLVETTSGDLQGTIEQRLIPTNDETTLDSSFTSSCEVSAQQAEQNGSWLEVTGPAATYLACADMIRQHKLSERPTATQKQRTQRTSSATASSSNCSSSDSGSGALVDASSRAVVVSWLVEVAEEFGLQQESLHAAVALLDRFLAGAAGVPRCVLQLVAVGCVFLATKQLEVRPPSVEQLVAVAAHSFSAPDLLRVERLLLDALEFRLAPPTPYGCLHLLTQATLAAMAMASTDQQQQPCAHPAAAAAAAAAASCGPCPPMERVVSLAMYLTELALLDADCAALPGSTLATAALLLAHTTLAGHCGAWPLLLAAAGMSAQQAQPAVAALARLHAAAAAPGSGQLAELLLPLKAKFGQDCWCRVAAEVAPLELQQQAAVQAPVQQQQHMW</sequence>
<dbReference type="SMART" id="SM00385">
    <property type="entry name" value="CYCLIN"/>
    <property type="match status" value="1"/>
</dbReference>
<feature type="compositionally biased region" description="Polar residues" evidence="5">
    <location>
        <begin position="78"/>
        <end position="89"/>
    </location>
</feature>
<evidence type="ECO:0000256" key="5">
    <source>
        <dbReference type="SAM" id="MobiDB-lite"/>
    </source>
</evidence>
<dbReference type="InterPro" id="IPR013763">
    <property type="entry name" value="Cyclin-like_dom"/>
</dbReference>
<dbReference type="EMBL" id="CP126224">
    <property type="protein sequence ID" value="WIA23784.1"/>
    <property type="molecule type" value="Genomic_DNA"/>
</dbReference>
<feature type="region of interest" description="Disordered" evidence="5">
    <location>
        <begin position="75"/>
        <end position="107"/>
    </location>
</feature>
<dbReference type="SMART" id="SM01332">
    <property type="entry name" value="Cyclin_C"/>
    <property type="match status" value="1"/>
</dbReference>
<dbReference type="Pfam" id="PF00134">
    <property type="entry name" value="Cyclin_N"/>
    <property type="match status" value="1"/>
</dbReference>
<keyword evidence="1" id="KW-0132">Cell division</keyword>
<dbReference type="InterPro" id="IPR048258">
    <property type="entry name" value="Cyclins_cyclin-box"/>
</dbReference>
<feature type="compositionally biased region" description="Low complexity" evidence="5">
    <location>
        <begin position="90"/>
        <end position="107"/>
    </location>
</feature>
<dbReference type="Gene3D" id="1.10.472.10">
    <property type="entry name" value="Cyclin-like"/>
    <property type="match status" value="2"/>
</dbReference>
<evidence type="ECO:0000313" key="8">
    <source>
        <dbReference type="EMBL" id="WIA23784.1"/>
    </source>
</evidence>
<dbReference type="PROSITE" id="PS00292">
    <property type="entry name" value="CYCLINS"/>
    <property type="match status" value="1"/>
</dbReference>
<dbReference type="InterPro" id="IPR006671">
    <property type="entry name" value="Cyclin_N"/>
</dbReference>
<protein>
    <recommendedName>
        <fullName evidence="10">Cyclin N-terminal domain-containing protein</fullName>
    </recommendedName>
</protein>
<feature type="domain" description="Cyclin-like" evidence="6">
    <location>
        <begin position="120"/>
        <end position="205"/>
    </location>
</feature>